<dbReference type="SUPFAM" id="SSF54928">
    <property type="entry name" value="RNA-binding domain, RBD"/>
    <property type="match status" value="1"/>
</dbReference>
<dbReference type="Pfam" id="PF00076">
    <property type="entry name" value="RRM_1"/>
    <property type="match status" value="1"/>
</dbReference>
<evidence type="ECO:0000259" key="1">
    <source>
        <dbReference type="PROSITE" id="PS50102"/>
    </source>
</evidence>
<dbReference type="SMART" id="SM00360">
    <property type="entry name" value="RRM"/>
    <property type="match status" value="1"/>
</dbReference>
<dbReference type="InterPro" id="IPR035979">
    <property type="entry name" value="RBD_domain_sf"/>
</dbReference>
<dbReference type="PANTHER" id="PTHR15241">
    <property type="entry name" value="TRANSFORMER-2-RELATED"/>
    <property type="match status" value="1"/>
</dbReference>
<accession>A0A2S9XCU1</accession>
<keyword evidence="3" id="KW-1185">Reference proteome</keyword>
<evidence type="ECO:0000313" key="3">
    <source>
        <dbReference type="Proteomes" id="UP000237968"/>
    </source>
</evidence>
<name>A0A2S9XCU1_9BACT</name>
<reference evidence="2 3" key="1">
    <citation type="submission" date="2018-03" db="EMBL/GenBank/DDBJ databases">
        <title>Draft Genome Sequences of the Obligatory Marine Myxobacteria Enhygromyxa salina SWB005.</title>
        <authorList>
            <person name="Poehlein A."/>
            <person name="Moghaddam J.A."/>
            <person name="Harms H."/>
            <person name="Alanjari M."/>
            <person name="Koenig G.M."/>
            <person name="Daniel R."/>
            <person name="Schaeberle T.F."/>
        </authorList>
    </citation>
    <scope>NUCLEOTIDE SEQUENCE [LARGE SCALE GENOMIC DNA]</scope>
    <source>
        <strain evidence="2 3">SWB005</strain>
    </source>
</reference>
<evidence type="ECO:0000313" key="2">
    <source>
        <dbReference type="EMBL" id="PRP90501.1"/>
    </source>
</evidence>
<dbReference type="InterPro" id="IPR000504">
    <property type="entry name" value="RRM_dom"/>
</dbReference>
<dbReference type="Gene3D" id="3.30.70.330">
    <property type="match status" value="1"/>
</dbReference>
<dbReference type="PROSITE" id="PS50102">
    <property type="entry name" value="RRM"/>
    <property type="match status" value="1"/>
</dbReference>
<dbReference type="EMBL" id="PVNK01000279">
    <property type="protein sequence ID" value="PRP90501.1"/>
    <property type="molecule type" value="Genomic_DNA"/>
</dbReference>
<comment type="caution">
    <text evidence="2">The sequence shown here is derived from an EMBL/GenBank/DDBJ whole genome shotgun (WGS) entry which is preliminary data.</text>
</comment>
<dbReference type="AlphaFoldDB" id="A0A2S9XCU1"/>
<organism evidence="2 3">
    <name type="scientific">Enhygromyxa salina</name>
    <dbReference type="NCBI Taxonomy" id="215803"/>
    <lineage>
        <taxon>Bacteria</taxon>
        <taxon>Pseudomonadati</taxon>
        <taxon>Myxococcota</taxon>
        <taxon>Polyangia</taxon>
        <taxon>Nannocystales</taxon>
        <taxon>Nannocystaceae</taxon>
        <taxon>Enhygromyxa</taxon>
    </lineage>
</organism>
<dbReference type="Proteomes" id="UP000237968">
    <property type="component" value="Unassembled WGS sequence"/>
</dbReference>
<protein>
    <submittedName>
        <fullName evidence="2">RNA recognition motif protein</fullName>
    </submittedName>
</protein>
<dbReference type="GO" id="GO:0003723">
    <property type="term" value="F:RNA binding"/>
    <property type="evidence" value="ECO:0007669"/>
    <property type="project" value="InterPro"/>
</dbReference>
<dbReference type="CDD" id="cd00590">
    <property type="entry name" value="RRM_SF"/>
    <property type="match status" value="1"/>
</dbReference>
<dbReference type="PANTHER" id="PTHR15241:SF304">
    <property type="entry name" value="RRM DOMAIN-CONTAINING PROTEIN"/>
    <property type="match status" value="1"/>
</dbReference>
<dbReference type="InterPro" id="IPR012677">
    <property type="entry name" value="Nucleotide-bd_a/b_plait_sf"/>
</dbReference>
<proteinExistence type="predicted"/>
<gene>
    <name evidence="2" type="ORF">ENSA5_64160</name>
</gene>
<feature type="domain" description="RRM" evidence="1">
    <location>
        <begin position="1"/>
        <end position="77"/>
    </location>
</feature>
<sequence length="77" mass="8126">MTLYIGGLGPALHESQLRALFGDFGEITEARLVTDGDGQCRGFAYVTFANDLAAAKARVALNGKEIDGQVLRVALAT</sequence>